<organism evidence="2 3">
    <name type="scientific">Hortaea werneckii</name>
    <name type="common">Black yeast</name>
    <name type="synonym">Cladosporium werneckii</name>
    <dbReference type="NCBI Taxonomy" id="91943"/>
    <lineage>
        <taxon>Eukaryota</taxon>
        <taxon>Fungi</taxon>
        <taxon>Dikarya</taxon>
        <taxon>Ascomycota</taxon>
        <taxon>Pezizomycotina</taxon>
        <taxon>Dothideomycetes</taxon>
        <taxon>Dothideomycetidae</taxon>
        <taxon>Mycosphaerellales</taxon>
        <taxon>Teratosphaeriaceae</taxon>
        <taxon>Hortaea</taxon>
    </lineage>
</organism>
<dbReference type="Proteomes" id="UP000281468">
    <property type="component" value="Unassembled WGS sequence"/>
</dbReference>
<feature type="region of interest" description="Disordered" evidence="1">
    <location>
        <begin position="1"/>
        <end position="156"/>
    </location>
</feature>
<dbReference type="EMBL" id="QWIQ01000928">
    <property type="protein sequence ID" value="RMY73305.1"/>
    <property type="molecule type" value="Genomic_DNA"/>
</dbReference>
<comment type="caution">
    <text evidence="2">The sequence shown here is derived from an EMBL/GenBank/DDBJ whole genome shotgun (WGS) entry which is preliminary data.</text>
</comment>
<feature type="compositionally biased region" description="Polar residues" evidence="1">
    <location>
        <begin position="15"/>
        <end position="25"/>
    </location>
</feature>
<feature type="compositionally biased region" description="Low complexity" evidence="1">
    <location>
        <begin position="118"/>
        <end position="129"/>
    </location>
</feature>
<dbReference type="VEuPathDB" id="FungiDB:BTJ68_13006"/>
<reference evidence="2 3" key="1">
    <citation type="journal article" date="2018" name="BMC Genomics">
        <title>Genomic evidence for intraspecific hybridization in a clonal and extremely halotolerant yeast.</title>
        <authorList>
            <person name="Gostincar C."/>
            <person name="Stajich J.E."/>
            <person name="Zupancic J."/>
            <person name="Zalar P."/>
            <person name="Gunde-Cimerman N."/>
        </authorList>
    </citation>
    <scope>NUCLEOTIDE SEQUENCE [LARGE SCALE GENOMIC DNA]</scope>
    <source>
        <strain evidence="2 3">EXF-171</strain>
    </source>
</reference>
<feature type="compositionally biased region" description="Low complexity" evidence="1">
    <location>
        <begin position="77"/>
        <end position="98"/>
    </location>
</feature>
<proteinExistence type="predicted"/>
<accession>A0A3M7E9K4</accession>
<name>A0A3M7E9K4_HORWE</name>
<gene>
    <name evidence="2" type="ORF">D0862_14311</name>
</gene>
<protein>
    <submittedName>
        <fullName evidence="2">Uncharacterized protein</fullName>
    </submittedName>
</protein>
<evidence type="ECO:0000313" key="2">
    <source>
        <dbReference type="EMBL" id="RMY73305.1"/>
    </source>
</evidence>
<sequence>MSFLRMTRQPALRSLTRSTPNTPTLAFTPRRLAHQDYGSGDGNPAGENPQAQGKNPSEKAEHPGPEPPTAGKKAGEKAQQQQGGGSHQQQPSSSNSNNKGTQAASPQPRILNDPPPSASGQQDAASSGDVEQHNREMDRRAEKAHEKGRTEEDVEKDKVPKGFWAGESLSLFSFYLLCLFLEDRYEIVGVLRSTLPHYQEDETEEDSFS</sequence>
<evidence type="ECO:0000313" key="3">
    <source>
        <dbReference type="Proteomes" id="UP000281468"/>
    </source>
</evidence>
<evidence type="ECO:0000256" key="1">
    <source>
        <dbReference type="SAM" id="MobiDB-lite"/>
    </source>
</evidence>
<dbReference type="AlphaFoldDB" id="A0A3M7E9K4"/>
<feature type="compositionally biased region" description="Basic and acidic residues" evidence="1">
    <location>
        <begin position="130"/>
        <end position="156"/>
    </location>
</feature>